<protein>
    <recommendedName>
        <fullName evidence="5">Glyoxylate reductase</fullName>
    </recommendedName>
</protein>
<dbReference type="PANTHER" id="PTHR10996">
    <property type="entry name" value="2-HYDROXYACID DEHYDROGENASE-RELATED"/>
    <property type="match status" value="1"/>
</dbReference>
<evidence type="ECO:0000256" key="1">
    <source>
        <dbReference type="ARBA" id="ARBA00023002"/>
    </source>
</evidence>
<keyword evidence="1" id="KW-0560">Oxidoreductase</keyword>
<feature type="domain" description="D-isomer specific 2-hydroxyacid dehydrogenase NAD-binding" evidence="3">
    <location>
        <begin position="108"/>
        <end position="285"/>
    </location>
</feature>
<dbReference type="GO" id="GO:0051287">
    <property type="term" value="F:NAD binding"/>
    <property type="evidence" value="ECO:0007669"/>
    <property type="project" value="InterPro"/>
</dbReference>
<dbReference type="PANTHER" id="PTHR10996:SF283">
    <property type="entry name" value="GLYOXYLATE_HYDROXYPYRUVATE REDUCTASE B"/>
    <property type="match status" value="1"/>
</dbReference>
<dbReference type="GO" id="GO:0016618">
    <property type="term" value="F:hydroxypyruvate reductase [NAD(P)H] activity"/>
    <property type="evidence" value="ECO:0007669"/>
    <property type="project" value="TreeGrafter"/>
</dbReference>
<reference evidence="4" key="1">
    <citation type="submission" date="2018-05" db="EMBL/GenBank/DDBJ databases">
        <authorList>
            <person name="Lanie J.A."/>
            <person name="Ng W.-L."/>
            <person name="Kazmierczak K.M."/>
            <person name="Andrzejewski T.M."/>
            <person name="Davidsen T.M."/>
            <person name="Wayne K.J."/>
            <person name="Tettelin H."/>
            <person name="Glass J.I."/>
            <person name="Rusch D."/>
            <person name="Podicherti R."/>
            <person name="Tsui H.-C.T."/>
            <person name="Winkler M.E."/>
        </authorList>
    </citation>
    <scope>NUCLEOTIDE SEQUENCE</scope>
</reference>
<feature type="domain" description="D-isomer specific 2-hydroxyacid dehydrogenase catalytic" evidence="2">
    <location>
        <begin position="12"/>
        <end position="316"/>
    </location>
</feature>
<organism evidence="4">
    <name type="scientific">marine metagenome</name>
    <dbReference type="NCBI Taxonomy" id="408172"/>
    <lineage>
        <taxon>unclassified sequences</taxon>
        <taxon>metagenomes</taxon>
        <taxon>ecological metagenomes</taxon>
    </lineage>
</organism>
<accession>A0A381TFE9</accession>
<evidence type="ECO:0000259" key="2">
    <source>
        <dbReference type="Pfam" id="PF00389"/>
    </source>
</evidence>
<dbReference type="FunFam" id="3.40.50.720:FF:000462">
    <property type="entry name" value="Glyoxylate reductase (NADP+)"/>
    <property type="match status" value="1"/>
</dbReference>
<dbReference type="InterPro" id="IPR006140">
    <property type="entry name" value="D-isomer_DH_NAD-bd"/>
</dbReference>
<dbReference type="CDD" id="cd05301">
    <property type="entry name" value="GDH"/>
    <property type="match status" value="1"/>
</dbReference>
<dbReference type="GO" id="GO:0005829">
    <property type="term" value="C:cytosol"/>
    <property type="evidence" value="ECO:0007669"/>
    <property type="project" value="TreeGrafter"/>
</dbReference>
<dbReference type="AlphaFoldDB" id="A0A381TFE9"/>
<dbReference type="SUPFAM" id="SSF52283">
    <property type="entry name" value="Formate/glycerate dehydrogenase catalytic domain-like"/>
    <property type="match status" value="1"/>
</dbReference>
<dbReference type="EMBL" id="UINC01004511">
    <property type="protein sequence ID" value="SVA14856.1"/>
    <property type="molecule type" value="Genomic_DNA"/>
</dbReference>
<dbReference type="SUPFAM" id="SSF51735">
    <property type="entry name" value="NAD(P)-binding Rossmann-fold domains"/>
    <property type="match status" value="1"/>
</dbReference>
<dbReference type="InterPro" id="IPR029753">
    <property type="entry name" value="D-isomer_DH_CS"/>
</dbReference>
<proteinExistence type="predicted"/>
<evidence type="ECO:0008006" key="5">
    <source>
        <dbReference type="Google" id="ProtNLM"/>
    </source>
</evidence>
<dbReference type="PROSITE" id="PS00670">
    <property type="entry name" value="D_2_HYDROXYACID_DH_2"/>
    <property type="match status" value="1"/>
</dbReference>
<sequence length="321" mass="35899">MKPIVTVTNIFPQVALDKLSSECDLKINRTSLTKEELKQKVSGSDAVISYLTDRIDQDIIDRGTKLKIIANYGAGFNNIDVTYASERGIWVTNTPNVLHETTADLTWAMILGAARRIVSADRYTREGKFQGWGAKLFLGGDVYEKTLGIIGLGEIGRSVARRALGFNMRTLYHQRNRLPKEEEKKLNAEHVTFEQILRESDFLTLHVPLTEETEYMIGNDEIALMKKTAYLIHTARGKVIDDYALVAALREGRLAGAALDVYEDEPELTEGMRELDNLMILPHIGSASFETRDKMALLVADNILDALEGKTPRSLVPGYPK</sequence>
<dbReference type="InterPro" id="IPR050223">
    <property type="entry name" value="D-isomer_2-hydroxyacid_DH"/>
</dbReference>
<evidence type="ECO:0000313" key="4">
    <source>
        <dbReference type="EMBL" id="SVA14856.1"/>
    </source>
</evidence>
<dbReference type="Pfam" id="PF00389">
    <property type="entry name" value="2-Hacid_dh"/>
    <property type="match status" value="1"/>
</dbReference>
<dbReference type="Gene3D" id="3.40.50.720">
    <property type="entry name" value="NAD(P)-binding Rossmann-like Domain"/>
    <property type="match status" value="2"/>
</dbReference>
<dbReference type="InterPro" id="IPR006139">
    <property type="entry name" value="D-isomer_2_OHA_DH_cat_dom"/>
</dbReference>
<dbReference type="Pfam" id="PF02826">
    <property type="entry name" value="2-Hacid_dh_C"/>
    <property type="match status" value="1"/>
</dbReference>
<gene>
    <name evidence="4" type="ORF">METZ01_LOCUS67710</name>
</gene>
<dbReference type="GO" id="GO:0030267">
    <property type="term" value="F:glyoxylate reductase (NADPH) activity"/>
    <property type="evidence" value="ECO:0007669"/>
    <property type="project" value="TreeGrafter"/>
</dbReference>
<name>A0A381TFE9_9ZZZZ</name>
<dbReference type="InterPro" id="IPR036291">
    <property type="entry name" value="NAD(P)-bd_dom_sf"/>
</dbReference>
<evidence type="ECO:0000259" key="3">
    <source>
        <dbReference type="Pfam" id="PF02826"/>
    </source>
</evidence>